<evidence type="ECO:0000313" key="15">
    <source>
        <dbReference type="Proteomes" id="UP000321189"/>
    </source>
</evidence>
<reference evidence="14 15" key="1">
    <citation type="submission" date="2019-07" db="EMBL/GenBank/DDBJ databases">
        <title>Whole genome shotgun sequence of Pseudoalteromonas atlantica NBRC 103033.</title>
        <authorList>
            <person name="Hosoyama A."/>
            <person name="Uohara A."/>
            <person name="Ohji S."/>
            <person name="Ichikawa N."/>
        </authorList>
    </citation>
    <scope>NUCLEOTIDE SEQUENCE [LARGE SCALE GENOMIC DNA]</scope>
    <source>
        <strain evidence="14 15">NBRC 103033</strain>
    </source>
</reference>
<keyword evidence="15" id="KW-1185">Reference proteome</keyword>
<keyword evidence="2" id="KW-1003">Cell membrane</keyword>
<feature type="transmembrane region" description="Helical" evidence="11">
    <location>
        <begin position="23"/>
        <end position="44"/>
    </location>
</feature>
<sequence>MAIYLVVKLNNMTIKNLTITQKITILGSTIAICVAALIGLTSLYSSEDIIERRMIESELPSKLHSISNQIGGEINELLGAAQQLSSNEFILEWARSNNQDDTLLLKELNRVAKQFDLATASWANRDTAQYWNQHGFLRVLKNDAADGWFFGFTNSNNPYSISIYQESPTDVKMFVNHQQTNGLGLAGLAKSITDMQKLLQQFKIEQTGFVFIADKSGLIQLHKDANKVAKVNIDTLYGSNVHSTLYNPSGFAITELSLNNEATFLAAMPIANTDLYVLAQVPKSEVFATVGTLEWQIFTFTLVIALVASMLSYLLARSLASPLSDMAELFSRLGSGDANLAYRLPESNQPELNNLSHGFNQFIHKIETAIKQVANESTEIRQSSNHVFEQAKNNSQSIDNQKEQTISVAAAINEMGATVQEIAQSAANAAKLTQSSQENTSQSHQQVLQSQATISALAADIDGITEQVTLLSKKTIDIASIVDSIRGISEQTNLLALNAAIESARAGEHGRGFAVVADEVRALANRTSQSTTEIQSMIEELTTISEDVVNDISQSKQKAQQSVGAMQSSVELLDAISETANQINDMATLIATATEQQSNVVADVGRNIEQISEISDRAMNEQINTEQAIRDLANSAQALDALVATFEKHH</sequence>
<dbReference type="PANTHER" id="PTHR32089">
    <property type="entry name" value="METHYL-ACCEPTING CHEMOTAXIS PROTEIN MCPB"/>
    <property type="match status" value="1"/>
</dbReference>
<evidence type="ECO:0000256" key="11">
    <source>
        <dbReference type="SAM" id="Phobius"/>
    </source>
</evidence>
<evidence type="ECO:0000256" key="9">
    <source>
        <dbReference type="ARBA" id="ARBA00029447"/>
    </source>
</evidence>
<keyword evidence="4" id="KW-0145">Chemotaxis</keyword>
<dbReference type="InterPro" id="IPR004089">
    <property type="entry name" value="MCPsignal_dom"/>
</dbReference>
<feature type="domain" description="HAMP" evidence="13">
    <location>
        <begin position="317"/>
        <end position="371"/>
    </location>
</feature>
<evidence type="ECO:0000256" key="6">
    <source>
        <dbReference type="ARBA" id="ARBA00022989"/>
    </source>
</evidence>
<evidence type="ECO:0000256" key="3">
    <source>
        <dbReference type="ARBA" id="ARBA00022481"/>
    </source>
</evidence>
<evidence type="ECO:0000256" key="7">
    <source>
        <dbReference type="ARBA" id="ARBA00023136"/>
    </source>
</evidence>
<keyword evidence="5 11" id="KW-0812">Transmembrane</keyword>
<evidence type="ECO:0000259" key="12">
    <source>
        <dbReference type="PROSITE" id="PS50111"/>
    </source>
</evidence>
<dbReference type="EMBL" id="BJUT01000004">
    <property type="protein sequence ID" value="GEK75438.1"/>
    <property type="molecule type" value="Genomic_DNA"/>
</dbReference>
<dbReference type="PROSITE" id="PS50111">
    <property type="entry name" value="CHEMOTAXIS_TRANSDUC_2"/>
    <property type="match status" value="1"/>
</dbReference>
<dbReference type="CDD" id="cd12912">
    <property type="entry name" value="PDC2_MCP_like"/>
    <property type="match status" value="1"/>
</dbReference>
<dbReference type="SUPFAM" id="SSF58104">
    <property type="entry name" value="Methyl-accepting chemotaxis protein (MCP) signaling domain"/>
    <property type="match status" value="1"/>
</dbReference>
<dbReference type="Pfam" id="PF00672">
    <property type="entry name" value="HAMP"/>
    <property type="match status" value="1"/>
</dbReference>
<keyword evidence="8 10" id="KW-0807">Transducer</keyword>
<evidence type="ECO:0000259" key="13">
    <source>
        <dbReference type="PROSITE" id="PS50885"/>
    </source>
</evidence>
<comment type="caution">
    <text evidence="14">The sequence shown here is derived from an EMBL/GenBank/DDBJ whole genome shotgun (WGS) entry which is preliminary data.</text>
</comment>
<keyword evidence="6 11" id="KW-1133">Transmembrane helix</keyword>
<organism evidence="14 15">
    <name type="scientific">Pseudoalteromonas atlantica</name>
    <name type="common">Alteromonas atlantica</name>
    <dbReference type="NCBI Taxonomy" id="288"/>
    <lineage>
        <taxon>Bacteria</taxon>
        <taxon>Pseudomonadati</taxon>
        <taxon>Pseudomonadota</taxon>
        <taxon>Gammaproteobacteria</taxon>
        <taxon>Alteromonadales</taxon>
        <taxon>Pseudoalteromonadaceae</taxon>
        <taxon>Pseudoalteromonas</taxon>
    </lineage>
</organism>
<dbReference type="PROSITE" id="PS50885">
    <property type="entry name" value="HAMP"/>
    <property type="match status" value="1"/>
</dbReference>
<keyword evidence="7 11" id="KW-0472">Membrane</keyword>
<evidence type="ECO:0000256" key="5">
    <source>
        <dbReference type="ARBA" id="ARBA00022692"/>
    </source>
</evidence>
<dbReference type="Proteomes" id="UP000321189">
    <property type="component" value="Unassembled WGS sequence"/>
</dbReference>
<accession>A0ABQ0UAC3</accession>
<proteinExistence type="inferred from homology"/>
<evidence type="ECO:0000256" key="10">
    <source>
        <dbReference type="PROSITE-ProRule" id="PRU00284"/>
    </source>
</evidence>
<dbReference type="Pfam" id="PF00015">
    <property type="entry name" value="MCPsignal"/>
    <property type="match status" value="1"/>
</dbReference>
<evidence type="ECO:0000256" key="4">
    <source>
        <dbReference type="ARBA" id="ARBA00022500"/>
    </source>
</evidence>
<dbReference type="CDD" id="cd11386">
    <property type="entry name" value="MCP_signal"/>
    <property type="match status" value="1"/>
</dbReference>
<evidence type="ECO:0000256" key="1">
    <source>
        <dbReference type="ARBA" id="ARBA00004651"/>
    </source>
</evidence>
<dbReference type="CDD" id="cd06225">
    <property type="entry name" value="HAMP"/>
    <property type="match status" value="1"/>
</dbReference>
<comment type="similarity">
    <text evidence="9">Belongs to the methyl-accepting chemotaxis (MCP) protein family.</text>
</comment>
<protein>
    <submittedName>
        <fullName evidence="14">Energy taxis-modulating methyl-accepting chemotaxis protein with Cache_1 sensory domain</fullName>
    </submittedName>
</protein>
<comment type="subcellular location">
    <subcellularLocation>
        <location evidence="1">Cell membrane</location>
        <topology evidence="1">Multi-pass membrane protein</topology>
    </subcellularLocation>
</comment>
<dbReference type="InterPro" id="IPR004090">
    <property type="entry name" value="Chemotax_Me-accpt_rcpt"/>
</dbReference>
<dbReference type="InterPro" id="IPR003660">
    <property type="entry name" value="HAMP_dom"/>
</dbReference>
<dbReference type="SMART" id="SM00304">
    <property type="entry name" value="HAMP"/>
    <property type="match status" value="1"/>
</dbReference>
<dbReference type="Gene3D" id="1.10.287.950">
    <property type="entry name" value="Methyl-accepting chemotaxis protein"/>
    <property type="match status" value="1"/>
</dbReference>
<evidence type="ECO:0000256" key="8">
    <source>
        <dbReference type="ARBA" id="ARBA00023224"/>
    </source>
</evidence>
<name>A0ABQ0UAC3_PSEAF</name>
<dbReference type="SMART" id="SM00283">
    <property type="entry name" value="MA"/>
    <property type="match status" value="1"/>
</dbReference>
<keyword evidence="3" id="KW-0488">Methylation</keyword>
<dbReference type="PRINTS" id="PR00260">
    <property type="entry name" value="CHEMTRNSDUCR"/>
</dbReference>
<dbReference type="Gene3D" id="3.30.450.20">
    <property type="entry name" value="PAS domain"/>
    <property type="match status" value="1"/>
</dbReference>
<feature type="domain" description="Methyl-accepting transducer" evidence="12">
    <location>
        <begin position="376"/>
        <end position="612"/>
    </location>
</feature>
<evidence type="ECO:0000313" key="14">
    <source>
        <dbReference type="EMBL" id="GEK75438.1"/>
    </source>
</evidence>
<gene>
    <name evidence="14" type="ORF">PAT01_07420</name>
</gene>
<evidence type="ECO:0000256" key="2">
    <source>
        <dbReference type="ARBA" id="ARBA00022475"/>
    </source>
</evidence>
<dbReference type="PANTHER" id="PTHR32089:SF39">
    <property type="entry name" value="METHYL-ACCEPTING CHEMOTAXIS PROTEIN HLYB"/>
    <property type="match status" value="1"/>
</dbReference>